<organism evidence="20 21">
    <name type="scientific">Stylophora pistillata</name>
    <name type="common">Smooth cauliflower coral</name>
    <dbReference type="NCBI Taxonomy" id="50429"/>
    <lineage>
        <taxon>Eukaryota</taxon>
        <taxon>Metazoa</taxon>
        <taxon>Cnidaria</taxon>
        <taxon>Anthozoa</taxon>
        <taxon>Hexacorallia</taxon>
        <taxon>Scleractinia</taxon>
        <taxon>Astrocoeniina</taxon>
        <taxon>Pocilloporidae</taxon>
        <taxon>Stylophora</taxon>
    </lineage>
</organism>
<dbReference type="Gene3D" id="2.60.120.1000">
    <property type="match status" value="3"/>
</dbReference>
<dbReference type="GO" id="GO:0016020">
    <property type="term" value="C:membrane"/>
    <property type="evidence" value="ECO:0007669"/>
    <property type="project" value="UniProtKB-SubCell"/>
</dbReference>
<dbReference type="STRING" id="50429.A0A2B4RQ27"/>
<evidence type="ECO:0000256" key="15">
    <source>
        <dbReference type="ARBA" id="ARBA00023180"/>
    </source>
</evidence>
<evidence type="ECO:0000256" key="3">
    <source>
        <dbReference type="ARBA" id="ARBA00022525"/>
    </source>
</evidence>
<feature type="domain" description="Apple" evidence="18">
    <location>
        <begin position="468"/>
        <end position="546"/>
    </location>
</feature>
<evidence type="ECO:0000256" key="8">
    <source>
        <dbReference type="ARBA" id="ARBA00022734"/>
    </source>
</evidence>
<gene>
    <name evidence="20" type="ORF">AWC38_SpisGene17215</name>
</gene>
<dbReference type="CDD" id="cd00054">
    <property type="entry name" value="EGF_CA"/>
    <property type="match status" value="1"/>
</dbReference>
<dbReference type="GO" id="GO:0070492">
    <property type="term" value="F:oligosaccharide binding"/>
    <property type="evidence" value="ECO:0007669"/>
    <property type="project" value="TreeGrafter"/>
</dbReference>
<dbReference type="Gene3D" id="2.10.25.10">
    <property type="entry name" value="Laminin"/>
    <property type="match status" value="1"/>
</dbReference>
<comment type="caution">
    <text evidence="16">Lacks conserved residue(s) required for the propagation of feature annotation.</text>
</comment>
<sequence>MLKGYTFMTFKVESGSLDCRQACRNDFRCQSYNVVISERVCELNNRIKEAKPEDFVKNMDIYYMKKAQSRVPFGSIPELSADSCGEMKASEGRKTSEDKKHWIDPGKKGKPLKVYCDMTTNGANSTGEAAVQYFSGETDVQSEACGSFVRMVDDKSFLAGVCSTWGKETATYNVVSLGSIRELPAVSCEEIKASEGGQVATGEFWLDPTGTGNSTLAHCDMKAKDVDECQGGLHGCHSNATCNNTEGSYICTCKVGFMGDGRNSCKNTLGWNRDRSASSCKHILDSGDHKGDGEYWIDPEKTGNPFKVYCDMTTDGGGWLLVCNIVFDGFFNIFATPSYSEIRHYEDHNKMCLTKNAMKKLHTLLSFTQLRFHCKKETPGRTFHVVTAANNSGEPVIQFFSGFTGEMPKACGSFVRMDDDDSLLAEKCAFWGEEEGKYEVGKWGHSNIKGSLYNHAAFMKGRYHWLQCGDDTYSIYQMMLKGHTFKSLKVRPGSSDCRQACFKDIRCHSYNVIISKSICELNNRTKEAKPEDFIKDKDRYYMQKGSERVPLGFIPELPADSCKEIKGSEGRQVASDNYWLRSGKPMLMNVKEVFMVVIAMPRATTRKALTSARAKLDLWETDETAAKVSDSLVCILTNTLGWDRNRPANSCKHILESGDHRGNGGYWIDPEKSGNPFKVYCDMTTDGSHTFKSLKVRPGSLDCKRACLKDIRCQSYNVIISKSICELNNRTKEAKPKDFIKDKDRYYMQKGSERVPVGSIPEMPADSCTEIKATEGRKAVSVNYWLDPTRSGKPMIAHCNMTTGGNGEYWIDPERNGSPLKVYCDMTTDGGGWLLICKFVFNGSCEMPDLLQSYRQIDSSRSNMCLTKNATYDLNTHVPVSQLRFHCRKQQGRTFHVTTASNSSGKAVVKYFTGQTDAQPEACGSFETMDDDNSSLTKVCYDWGTGEHIA</sequence>
<dbReference type="PROSITE" id="PS50026">
    <property type="entry name" value="EGF_3"/>
    <property type="match status" value="1"/>
</dbReference>
<evidence type="ECO:0000256" key="7">
    <source>
        <dbReference type="ARBA" id="ARBA00022729"/>
    </source>
</evidence>
<name>A0A2B4RQ27_STYPI</name>
<dbReference type="PANTHER" id="PTHR16146">
    <property type="entry name" value="INTELECTIN"/>
    <property type="match status" value="1"/>
</dbReference>
<comment type="subcellular location">
    <subcellularLocation>
        <location evidence="1">Membrane</location>
        <topology evidence="1">Single-pass type I membrane protein</topology>
    </subcellularLocation>
    <subcellularLocation>
        <location evidence="2">Secreted</location>
    </subcellularLocation>
</comment>
<dbReference type="AlphaFoldDB" id="A0A2B4RQ27"/>
<dbReference type="Gene3D" id="3.90.215.10">
    <property type="entry name" value="Gamma Fibrinogen, chain A, domain 1"/>
    <property type="match status" value="1"/>
</dbReference>
<dbReference type="SUPFAM" id="SSF57196">
    <property type="entry name" value="EGF/Laminin"/>
    <property type="match status" value="1"/>
</dbReference>
<keyword evidence="8" id="KW-0430">Lectin</keyword>
<protein>
    <submittedName>
        <fullName evidence="20">EGF-like domain-containing protein</fullName>
    </submittedName>
</protein>
<evidence type="ECO:0000313" key="21">
    <source>
        <dbReference type="Proteomes" id="UP000225706"/>
    </source>
</evidence>
<dbReference type="GO" id="GO:0005201">
    <property type="term" value="F:extracellular matrix structural constituent"/>
    <property type="evidence" value="ECO:0007669"/>
    <property type="project" value="InterPro"/>
</dbReference>
<evidence type="ECO:0000256" key="5">
    <source>
        <dbReference type="ARBA" id="ARBA00022692"/>
    </source>
</evidence>
<evidence type="ECO:0000256" key="4">
    <source>
        <dbReference type="ARBA" id="ARBA00022536"/>
    </source>
</evidence>
<feature type="domain" description="EGF-like" evidence="17">
    <location>
        <begin position="225"/>
        <end position="266"/>
    </location>
</feature>
<reference evidence="21" key="1">
    <citation type="journal article" date="2017" name="bioRxiv">
        <title>Comparative analysis of the genomes of Stylophora pistillata and Acropora digitifera provides evidence for extensive differences between species of corals.</title>
        <authorList>
            <person name="Voolstra C.R."/>
            <person name="Li Y."/>
            <person name="Liew Y.J."/>
            <person name="Baumgarten S."/>
            <person name="Zoccola D."/>
            <person name="Flot J.-F."/>
            <person name="Tambutte S."/>
            <person name="Allemand D."/>
            <person name="Aranda M."/>
        </authorList>
    </citation>
    <scope>NUCLEOTIDE SEQUENCE [LARGE SCALE GENOMIC DNA]</scope>
</reference>
<dbReference type="PROSITE" id="PS01187">
    <property type="entry name" value="EGF_CA"/>
    <property type="match status" value="1"/>
</dbReference>
<dbReference type="InterPro" id="IPR014716">
    <property type="entry name" value="Fibrinogen_a/b/g_C_1"/>
</dbReference>
<evidence type="ECO:0000256" key="14">
    <source>
        <dbReference type="ARBA" id="ARBA00023157"/>
    </source>
</evidence>
<dbReference type="PROSITE" id="PS00010">
    <property type="entry name" value="ASX_HYDROXYL"/>
    <property type="match status" value="1"/>
</dbReference>
<dbReference type="Pfam" id="PF12947">
    <property type="entry name" value="EGF_3"/>
    <property type="match status" value="1"/>
</dbReference>
<dbReference type="GO" id="GO:0005581">
    <property type="term" value="C:collagen trimer"/>
    <property type="evidence" value="ECO:0007669"/>
    <property type="project" value="UniProtKB-KW"/>
</dbReference>
<keyword evidence="11" id="KW-1133">Transmembrane helix</keyword>
<dbReference type="InterPro" id="IPR036056">
    <property type="entry name" value="Fibrinogen-like_C"/>
</dbReference>
<evidence type="ECO:0000256" key="16">
    <source>
        <dbReference type="PROSITE-ProRule" id="PRU00076"/>
    </source>
</evidence>
<keyword evidence="12" id="KW-0176">Collagen</keyword>
<evidence type="ECO:0000256" key="10">
    <source>
        <dbReference type="ARBA" id="ARBA00022837"/>
    </source>
</evidence>
<evidence type="ECO:0000256" key="6">
    <source>
        <dbReference type="ARBA" id="ARBA00022723"/>
    </source>
</evidence>
<evidence type="ECO:0000259" key="18">
    <source>
        <dbReference type="PROSITE" id="PS50948"/>
    </source>
</evidence>
<keyword evidence="6" id="KW-0479">Metal-binding</keyword>
<dbReference type="SMART" id="SM00179">
    <property type="entry name" value="EGF_CA"/>
    <property type="match status" value="1"/>
</dbReference>
<evidence type="ECO:0000256" key="1">
    <source>
        <dbReference type="ARBA" id="ARBA00004479"/>
    </source>
</evidence>
<evidence type="ECO:0000256" key="13">
    <source>
        <dbReference type="ARBA" id="ARBA00023136"/>
    </source>
</evidence>
<evidence type="ECO:0000256" key="9">
    <source>
        <dbReference type="ARBA" id="ARBA00022737"/>
    </source>
</evidence>
<evidence type="ECO:0000256" key="2">
    <source>
        <dbReference type="ARBA" id="ARBA00004613"/>
    </source>
</evidence>
<dbReference type="SMART" id="SM00181">
    <property type="entry name" value="EGF"/>
    <property type="match status" value="1"/>
</dbReference>
<keyword evidence="5" id="KW-0812">Transmembrane</keyword>
<dbReference type="InterPro" id="IPR018097">
    <property type="entry name" value="EGF_Ca-bd_CS"/>
</dbReference>
<evidence type="ECO:0000259" key="19">
    <source>
        <dbReference type="PROSITE" id="PS51406"/>
    </source>
</evidence>
<dbReference type="PROSITE" id="PS50948">
    <property type="entry name" value="PAN"/>
    <property type="match status" value="1"/>
</dbReference>
<dbReference type="OrthoDB" id="5965958at2759"/>
<dbReference type="GO" id="GO:0048731">
    <property type="term" value="P:system development"/>
    <property type="evidence" value="ECO:0007669"/>
    <property type="project" value="UniProtKB-ARBA"/>
</dbReference>
<dbReference type="Pfam" id="PF01410">
    <property type="entry name" value="COLFI"/>
    <property type="match status" value="1"/>
</dbReference>
<dbReference type="Pfam" id="PF00147">
    <property type="entry name" value="Fibrinogen_C"/>
    <property type="match status" value="2"/>
</dbReference>
<keyword evidence="4 16" id="KW-0245">EGF-like domain</keyword>
<dbReference type="SMART" id="SM00473">
    <property type="entry name" value="PAN_AP"/>
    <property type="match status" value="3"/>
</dbReference>
<dbReference type="PROSITE" id="PS01186">
    <property type="entry name" value="EGF_2"/>
    <property type="match status" value="1"/>
</dbReference>
<comment type="caution">
    <text evidence="20">The sequence shown here is derived from an EMBL/GenBank/DDBJ whole genome shotgun (WGS) entry which is preliminary data.</text>
</comment>
<dbReference type="InterPro" id="IPR002181">
    <property type="entry name" value="Fibrinogen_a/b/g_C_dom"/>
</dbReference>
<feature type="domain" description="Fibrinogen C-terminal" evidence="19">
    <location>
        <begin position="271"/>
        <end position="329"/>
    </location>
</feature>
<dbReference type="EMBL" id="LSMT01000412">
    <property type="protein sequence ID" value="PFX18418.1"/>
    <property type="molecule type" value="Genomic_DNA"/>
</dbReference>
<dbReference type="GO" id="GO:0048513">
    <property type="term" value="P:animal organ development"/>
    <property type="evidence" value="ECO:0007669"/>
    <property type="project" value="UniProtKB-ARBA"/>
</dbReference>
<dbReference type="PROSITE" id="PS51406">
    <property type="entry name" value="FIBRINOGEN_C_2"/>
    <property type="match status" value="1"/>
</dbReference>
<dbReference type="InterPro" id="IPR024731">
    <property type="entry name" value="NELL2-like_EGF"/>
</dbReference>
<proteinExistence type="predicted"/>
<keyword evidence="21" id="KW-1185">Reference proteome</keyword>
<evidence type="ECO:0000256" key="12">
    <source>
        <dbReference type="ARBA" id="ARBA00023119"/>
    </source>
</evidence>
<evidence type="ECO:0000259" key="17">
    <source>
        <dbReference type="PROSITE" id="PS50026"/>
    </source>
</evidence>
<dbReference type="InterPro" id="IPR001881">
    <property type="entry name" value="EGF-like_Ca-bd_dom"/>
</dbReference>
<dbReference type="InterPro" id="IPR000742">
    <property type="entry name" value="EGF"/>
</dbReference>
<dbReference type="GO" id="GO:0005615">
    <property type="term" value="C:extracellular space"/>
    <property type="evidence" value="ECO:0007669"/>
    <property type="project" value="TreeGrafter"/>
</dbReference>
<accession>A0A2B4RQ27</accession>
<keyword evidence="9" id="KW-0677">Repeat</keyword>
<dbReference type="NCBIfam" id="NF040941">
    <property type="entry name" value="GGGWT_bact"/>
    <property type="match status" value="3"/>
</dbReference>
<dbReference type="GO" id="GO:0005509">
    <property type="term" value="F:calcium ion binding"/>
    <property type="evidence" value="ECO:0007669"/>
    <property type="project" value="InterPro"/>
</dbReference>
<dbReference type="InterPro" id="IPR003609">
    <property type="entry name" value="Pan_app"/>
</dbReference>
<keyword evidence="7" id="KW-0732">Signal</keyword>
<keyword evidence="14" id="KW-1015">Disulfide bond</keyword>
<keyword evidence="10" id="KW-0106">Calcium</keyword>
<dbReference type="PANTHER" id="PTHR16146:SF46">
    <property type="entry name" value="INTELECTIN-1A-RELATED"/>
    <property type="match status" value="1"/>
</dbReference>
<dbReference type="Proteomes" id="UP000225706">
    <property type="component" value="Unassembled WGS sequence"/>
</dbReference>
<dbReference type="InterPro" id="IPR000885">
    <property type="entry name" value="Fib_collagen_C"/>
</dbReference>
<evidence type="ECO:0000256" key="11">
    <source>
        <dbReference type="ARBA" id="ARBA00022989"/>
    </source>
</evidence>
<evidence type="ECO:0000313" key="20">
    <source>
        <dbReference type="EMBL" id="PFX18418.1"/>
    </source>
</evidence>
<dbReference type="SUPFAM" id="SSF56496">
    <property type="entry name" value="Fibrinogen C-terminal domain-like"/>
    <property type="match status" value="3"/>
</dbReference>
<keyword evidence="13" id="KW-0472">Membrane</keyword>
<keyword evidence="15" id="KW-0325">Glycoprotein</keyword>
<dbReference type="InterPro" id="IPR000152">
    <property type="entry name" value="EGF-type_Asp/Asn_hydroxyl_site"/>
</dbReference>
<keyword evidence="3" id="KW-0964">Secreted</keyword>
<dbReference type="FunFam" id="2.10.25.10:FF:000202">
    <property type="entry name" value="Multiple epidermal growth factor-like domains 8"/>
    <property type="match status" value="1"/>
</dbReference>